<feature type="region of interest" description="Disordered" evidence="1">
    <location>
        <begin position="239"/>
        <end position="367"/>
    </location>
</feature>
<feature type="compositionally biased region" description="Polar residues" evidence="1">
    <location>
        <begin position="1"/>
        <end position="20"/>
    </location>
</feature>
<reference evidence="4" key="3">
    <citation type="submission" date="2025-04" db="UniProtKB">
        <authorList>
            <consortium name="RefSeq"/>
        </authorList>
    </citation>
    <scope>IDENTIFICATION</scope>
    <source>
        <strain evidence="4">CBS 781.70</strain>
    </source>
</reference>
<feature type="region of interest" description="Disordered" evidence="1">
    <location>
        <begin position="57"/>
        <end position="126"/>
    </location>
</feature>
<dbReference type="EMBL" id="ML975162">
    <property type="protein sequence ID" value="KAF1811344.1"/>
    <property type="molecule type" value="Genomic_DNA"/>
</dbReference>
<feature type="compositionally biased region" description="Basic residues" evidence="1">
    <location>
        <begin position="284"/>
        <end position="293"/>
    </location>
</feature>
<proteinExistence type="predicted"/>
<keyword evidence="3" id="KW-1185">Reference proteome</keyword>
<dbReference type="AlphaFoldDB" id="A0A6G1FZW6"/>
<feature type="compositionally biased region" description="Basic residues" evidence="1">
    <location>
        <begin position="267"/>
        <end position="276"/>
    </location>
</feature>
<sequence>MSSSRPTSKYSPNESPTSPHGHNLLFIAIKREGDIIGVKAYAFGLFSDESVRNSRASMMSSSQFGSSRPTTPFEPPRRPTSAHTSLNAGRPFSPASALSVHDYRLKQRTPPSPPRPEMKRLRRRPAVPDFKRAEGVARAFDSSNSNLDREGTIRPVWGNINDDIFPPRHADLNRSMLNNAGKPGKITEIPFDFPMMHKPLNLPSATSPFALMTMAPTSPPQSPTIVKMHGVSFEMVNPSGMPSIPPAPHIAELSTPYTTPPREGRTHQRRRLHKSKSTADTMRKRSRAQHGHNRGSPSIQGAHPDTLSNSVSTHPNLSNHSFLDAINRAGSTDPAPTHYRTPSLSHISSLYSSPSRDQSASRLRALPTPSRPLLQLQTEMEEFQPNPMLPSTPTPLRTPSQRPSTTRGATVQALSFLDFAPDLPPTSKWKYRPHTPPRPKATEELDYFTSRFRRSPASSPRSEMGDEDWGGPRRPSGIMMTNSGTFVMGGEIREAELDVWGVANAARDFFSISPAPGVKRAGFVIP</sequence>
<organism evidence="2">
    <name type="scientific">Eremomyces bilateralis CBS 781.70</name>
    <dbReference type="NCBI Taxonomy" id="1392243"/>
    <lineage>
        <taxon>Eukaryota</taxon>
        <taxon>Fungi</taxon>
        <taxon>Dikarya</taxon>
        <taxon>Ascomycota</taxon>
        <taxon>Pezizomycotina</taxon>
        <taxon>Dothideomycetes</taxon>
        <taxon>Dothideomycetes incertae sedis</taxon>
        <taxon>Eremomycetales</taxon>
        <taxon>Eremomycetaceae</taxon>
        <taxon>Eremomyces</taxon>
    </lineage>
</organism>
<dbReference type="GeneID" id="54423753"/>
<evidence type="ECO:0000313" key="2">
    <source>
        <dbReference type="EMBL" id="KAF1811344.1"/>
    </source>
</evidence>
<feature type="region of interest" description="Disordered" evidence="1">
    <location>
        <begin position="1"/>
        <end position="21"/>
    </location>
</feature>
<evidence type="ECO:0000313" key="3">
    <source>
        <dbReference type="Proteomes" id="UP000504638"/>
    </source>
</evidence>
<feature type="region of interest" description="Disordered" evidence="1">
    <location>
        <begin position="452"/>
        <end position="477"/>
    </location>
</feature>
<dbReference type="Proteomes" id="UP000504638">
    <property type="component" value="Unplaced"/>
</dbReference>
<protein>
    <submittedName>
        <fullName evidence="2 4">Uncharacterized protein</fullName>
    </submittedName>
</protein>
<feature type="compositionally biased region" description="Low complexity" evidence="1">
    <location>
        <begin position="57"/>
        <end position="71"/>
    </location>
</feature>
<name>A0A6G1FZW6_9PEZI</name>
<feature type="region of interest" description="Disordered" evidence="1">
    <location>
        <begin position="384"/>
        <end position="406"/>
    </location>
</feature>
<reference evidence="4" key="2">
    <citation type="submission" date="2020-04" db="EMBL/GenBank/DDBJ databases">
        <authorList>
            <consortium name="NCBI Genome Project"/>
        </authorList>
    </citation>
    <scope>NUCLEOTIDE SEQUENCE</scope>
    <source>
        <strain evidence="4">CBS 781.70</strain>
    </source>
</reference>
<evidence type="ECO:0000313" key="4">
    <source>
        <dbReference type="RefSeq" id="XP_033532975.1"/>
    </source>
</evidence>
<feature type="compositionally biased region" description="Low complexity" evidence="1">
    <location>
        <begin position="394"/>
        <end position="406"/>
    </location>
</feature>
<feature type="compositionally biased region" description="Polar residues" evidence="1">
    <location>
        <begin position="306"/>
        <end position="321"/>
    </location>
</feature>
<dbReference type="RefSeq" id="XP_033532975.1">
    <property type="nucleotide sequence ID" value="XM_033683183.1"/>
</dbReference>
<accession>A0A6G1FZW6</accession>
<feature type="compositionally biased region" description="Low complexity" evidence="1">
    <location>
        <begin position="342"/>
        <end position="355"/>
    </location>
</feature>
<evidence type="ECO:0000256" key="1">
    <source>
        <dbReference type="SAM" id="MobiDB-lite"/>
    </source>
</evidence>
<gene>
    <name evidence="2 4" type="ORF">P152DRAFT_70537</name>
</gene>
<reference evidence="2 4" key="1">
    <citation type="submission" date="2020-01" db="EMBL/GenBank/DDBJ databases">
        <authorList>
            <consortium name="DOE Joint Genome Institute"/>
            <person name="Haridas S."/>
            <person name="Albert R."/>
            <person name="Binder M."/>
            <person name="Bloem J."/>
            <person name="Labutti K."/>
            <person name="Salamov A."/>
            <person name="Andreopoulos B."/>
            <person name="Baker S.E."/>
            <person name="Barry K."/>
            <person name="Bills G."/>
            <person name="Bluhm B.H."/>
            <person name="Cannon C."/>
            <person name="Castanera R."/>
            <person name="Culley D.E."/>
            <person name="Daum C."/>
            <person name="Ezra D."/>
            <person name="Gonzalez J.B."/>
            <person name="Henrissat B."/>
            <person name="Kuo A."/>
            <person name="Liang C."/>
            <person name="Lipzen A."/>
            <person name="Lutzoni F."/>
            <person name="Magnuson J."/>
            <person name="Mondo S."/>
            <person name="Nolan M."/>
            <person name="Ohm R."/>
            <person name="Pangilinan J."/>
            <person name="Park H.-J."/>
            <person name="Ramirez L."/>
            <person name="Alfaro M."/>
            <person name="Sun H."/>
            <person name="Tritt A."/>
            <person name="Yoshinaga Y."/>
            <person name="Zwiers L.-H."/>
            <person name="Turgeon B.G."/>
            <person name="Goodwin S.B."/>
            <person name="Spatafora J.W."/>
            <person name="Crous P.W."/>
            <person name="Grigoriev I.V."/>
        </authorList>
    </citation>
    <scope>NUCLEOTIDE SEQUENCE</scope>
    <source>
        <strain evidence="2 4">CBS 781.70</strain>
    </source>
</reference>